<dbReference type="PANTHER" id="PTHR47032:SF1">
    <property type="entry name" value="UDP-D-XYLOSE:L-FUCOSE ALPHA-1,3-D-XYLOSYLTRANSFERASE-RELATED"/>
    <property type="match status" value="1"/>
</dbReference>
<dbReference type="InterPro" id="IPR052636">
    <property type="entry name" value="UDP-D-xylose:L-fucose_XylT"/>
</dbReference>
<dbReference type="GO" id="GO:0005794">
    <property type="term" value="C:Golgi apparatus"/>
    <property type="evidence" value="ECO:0007669"/>
    <property type="project" value="TreeGrafter"/>
</dbReference>
<organism evidence="2 3">
    <name type="scientific">Circinella minor</name>
    <dbReference type="NCBI Taxonomy" id="1195481"/>
    <lineage>
        <taxon>Eukaryota</taxon>
        <taxon>Fungi</taxon>
        <taxon>Fungi incertae sedis</taxon>
        <taxon>Mucoromycota</taxon>
        <taxon>Mucoromycotina</taxon>
        <taxon>Mucoromycetes</taxon>
        <taxon>Mucorales</taxon>
        <taxon>Lichtheimiaceae</taxon>
        <taxon>Circinella</taxon>
    </lineage>
</organism>
<dbReference type="PANTHER" id="PTHR47032">
    <property type="entry name" value="UDP-D-XYLOSE:L-FUCOSE ALPHA-1,3-D-XYLOSYLTRANSFERASE-RELATED"/>
    <property type="match status" value="1"/>
</dbReference>
<evidence type="ECO:0000259" key="1">
    <source>
        <dbReference type="Pfam" id="PF03407"/>
    </source>
</evidence>
<dbReference type="InterPro" id="IPR005069">
    <property type="entry name" value="Nucl-diP-sugar_transferase"/>
</dbReference>
<dbReference type="OrthoDB" id="2189463at2759"/>
<gene>
    <name evidence="2" type="ORF">INT45_003464</name>
</gene>
<evidence type="ECO:0000313" key="2">
    <source>
        <dbReference type="EMBL" id="KAG2223740.1"/>
    </source>
</evidence>
<protein>
    <recommendedName>
        <fullName evidence="1">Nucleotide-diphospho-sugar transferase domain-containing protein</fullName>
    </recommendedName>
</protein>
<sequence length="362" mass="42022">MERVFISKRFLITILCTVFFISLATLLSSLLPRQTWFMNNNDNVIVQPSSEPIMTSYTDSIANGDNYNNDIVPEKEDLVQVNTAPTQPDIWKPKRFDDPDMTIQKAIDRNVRKENRDKILLVAVANLGMSDYTLNWIESLKRTEQDEKFLVFAIDAELQNILVAAGHANHVVKIPEEWLHKKLSSGFAKWLDNDYTPITHAKTLVVERLLYMNITAWFSDVDIVFTQKGIYRYLLDKLNARGSVTQVLFTQETEQKIINSGFYVMRPTDLNKRILDDTIVIQDKQPEVTQQRAINRVLDEIDLSYHTSPIVLLDLPLFPHGRLFFERNVPTKYNMEPMIVHANYRVGDQKREALKNANLWYL</sequence>
<dbReference type="Pfam" id="PF03407">
    <property type="entry name" value="Nucleotid_trans"/>
    <property type="match status" value="1"/>
</dbReference>
<dbReference type="GO" id="GO:0016757">
    <property type="term" value="F:glycosyltransferase activity"/>
    <property type="evidence" value="ECO:0007669"/>
    <property type="project" value="TreeGrafter"/>
</dbReference>
<evidence type="ECO:0000313" key="3">
    <source>
        <dbReference type="Proteomes" id="UP000646827"/>
    </source>
</evidence>
<dbReference type="AlphaFoldDB" id="A0A8H7S7V3"/>
<feature type="domain" description="Nucleotide-diphospho-sugar transferase" evidence="1">
    <location>
        <begin position="147"/>
        <end position="351"/>
    </location>
</feature>
<keyword evidence="3" id="KW-1185">Reference proteome</keyword>
<name>A0A8H7S7V3_9FUNG</name>
<comment type="caution">
    <text evidence="2">The sequence shown here is derived from an EMBL/GenBank/DDBJ whole genome shotgun (WGS) entry which is preliminary data.</text>
</comment>
<dbReference type="Proteomes" id="UP000646827">
    <property type="component" value="Unassembled WGS sequence"/>
</dbReference>
<proteinExistence type="predicted"/>
<dbReference type="EMBL" id="JAEPRB010000055">
    <property type="protein sequence ID" value="KAG2223740.1"/>
    <property type="molecule type" value="Genomic_DNA"/>
</dbReference>
<reference evidence="2 3" key="1">
    <citation type="submission" date="2020-12" db="EMBL/GenBank/DDBJ databases">
        <title>Metabolic potential, ecology and presence of endohyphal bacteria is reflected in genomic diversity of Mucoromycotina.</title>
        <authorList>
            <person name="Muszewska A."/>
            <person name="Okrasinska A."/>
            <person name="Steczkiewicz K."/>
            <person name="Drgas O."/>
            <person name="Orlowska M."/>
            <person name="Perlinska-Lenart U."/>
            <person name="Aleksandrzak-Piekarczyk T."/>
            <person name="Szatraj K."/>
            <person name="Zielenkiewicz U."/>
            <person name="Pilsyk S."/>
            <person name="Malc E."/>
            <person name="Mieczkowski P."/>
            <person name="Kruszewska J.S."/>
            <person name="Biernat P."/>
            <person name="Pawlowska J."/>
        </authorList>
    </citation>
    <scope>NUCLEOTIDE SEQUENCE [LARGE SCALE GENOMIC DNA]</scope>
    <source>
        <strain evidence="2 3">CBS 142.35</strain>
    </source>
</reference>
<accession>A0A8H7S7V3</accession>